<gene>
    <name evidence="2" type="ORF">CU098_006032</name>
</gene>
<dbReference type="EMBL" id="PJQM01005551">
    <property type="protein sequence ID" value="RCH81370.1"/>
    <property type="molecule type" value="Genomic_DNA"/>
</dbReference>
<feature type="compositionally biased region" description="Low complexity" evidence="1">
    <location>
        <begin position="101"/>
        <end position="114"/>
    </location>
</feature>
<evidence type="ECO:0000313" key="2">
    <source>
        <dbReference type="EMBL" id="RCH81370.1"/>
    </source>
</evidence>
<dbReference type="Proteomes" id="UP000253551">
    <property type="component" value="Unassembled WGS sequence"/>
</dbReference>
<feature type="region of interest" description="Disordered" evidence="1">
    <location>
        <begin position="97"/>
        <end position="127"/>
    </location>
</feature>
<name>A0A367IUK1_RHIST</name>
<keyword evidence="3" id="KW-1185">Reference proteome</keyword>
<organism evidence="2 3">
    <name type="scientific">Rhizopus stolonifer</name>
    <name type="common">Rhizopus nigricans</name>
    <dbReference type="NCBI Taxonomy" id="4846"/>
    <lineage>
        <taxon>Eukaryota</taxon>
        <taxon>Fungi</taxon>
        <taxon>Fungi incertae sedis</taxon>
        <taxon>Mucoromycota</taxon>
        <taxon>Mucoromycotina</taxon>
        <taxon>Mucoromycetes</taxon>
        <taxon>Mucorales</taxon>
        <taxon>Mucorineae</taxon>
        <taxon>Rhizopodaceae</taxon>
        <taxon>Rhizopus</taxon>
    </lineage>
</organism>
<feature type="non-terminal residue" evidence="2">
    <location>
        <position position="127"/>
    </location>
</feature>
<dbReference type="AlphaFoldDB" id="A0A367IUK1"/>
<sequence length="127" mass="15108">METIYVNYEDNMNYLKDKLEQYVNKIPDYSDNNYYECIDYLKDKYECDDINDDLIYGDEEKQEKDLENNIKKDISKTDIKMPKSYSTKIEDITFDETSLTNNNNPENIDEININDAKDGNKNNLKNN</sequence>
<evidence type="ECO:0000313" key="3">
    <source>
        <dbReference type="Proteomes" id="UP000253551"/>
    </source>
</evidence>
<comment type="caution">
    <text evidence="2">The sequence shown here is derived from an EMBL/GenBank/DDBJ whole genome shotgun (WGS) entry which is preliminary data.</text>
</comment>
<evidence type="ECO:0000256" key="1">
    <source>
        <dbReference type="SAM" id="MobiDB-lite"/>
    </source>
</evidence>
<accession>A0A367IUK1</accession>
<protein>
    <submittedName>
        <fullName evidence="2">Uncharacterized protein</fullName>
    </submittedName>
</protein>
<proteinExistence type="predicted"/>
<reference evidence="2 3" key="1">
    <citation type="journal article" date="2018" name="G3 (Bethesda)">
        <title>Phylogenetic and Phylogenomic Definition of Rhizopus Species.</title>
        <authorList>
            <person name="Gryganskyi A.P."/>
            <person name="Golan J."/>
            <person name="Dolatabadi S."/>
            <person name="Mondo S."/>
            <person name="Robb S."/>
            <person name="Idnurm A."/>
            <person name="Muszewska A."/>
            <person name="Steczkiewicz K."/>
            <person name="Masonjones S."/>
            <person name="Liao H.L."/>
            <person name="Gajdeczka M.T."/>
            <person name="Anike F."/>
            <person name="Vuek A."/>
            <person name="Anishchenko I.M."/>
            <person name="Voigt K."/>
            <person name="de Hoog G.S."/>
            <person name="Smith M.E."/>
            <person name="Heitman J."/>
            <person name="Vilgalys R."/>
            <person name="Stajich J.E."/>
        </authorList>
    </citation>
    <scope>NUCLEOTIDE SEQUENCE [LARGE SCALE GENOMIC DNA]</scope>
    <source>
        <strain evidence="2 3">LSU 92-RS-03</strain>
    </source>
</reference>